<dbReference type="Gene3D" id="2.60.40.1180">
    <property type="entry name" value="Golgi alpha-mannosidase II"/>
    <property type="match status" value="1"/>
</dbReference>
<feature type="domain" description="Porphyranase beta-sandwich" evidence="2">
    <location>
        <begin position="405"/>
        <end position="508"/>
    </location>
</feature>
<evidence type="ECO:0000259" key="2">
    <source>
        <dbReference type="Pfam" id="PF18206"/>
    </source>
</evidence>
<accession>A0A6C2TWD1</accession>
<evidence type="ECO:0000313" key="3">
    <source>
        <dbReference type="EMBL" id="VGO11903.1"/>
    </source>
</evidence>
<evidence type="ECO:0000259" key="1">
    <source>
        <dbReference type="Pfam" id="PF18040"/>
    </source>
</evidence>
<dbReference type="CDD" id="cd21510">
    <property type="entry name" value="agarase_cat"/>
    <property type="match status" value="1"/>
</dbReference>
<dbReference type="Gene3D" id="2.60.120.1200">
    <property type="match status" value="1"/>
</dbReference>
<dbReference type="Pfam" id="PF18206">
    <property type="entry name" value="Porphyrn_cat_1"/>
    <property type="match status" value="1"/>
</dbReference>
<name>A0A6C2TWD1_PONDE</name>
<evidence type="ECO:0000313" key="4">
    <source>
        <dbReference type="Proteomes" id="UP000366872"/>
    </source>
</evidence>
<dbReference type="RefSeq" id="WP_136077616.1">
    <property type="nucleotide sequence ID" value="NZ_CAAHFG010000001.1"/>
</dbReference>
<dbReference type="AlphaFoldDB" id="A0A6C2TWD1"/>
<dbReference type="InterPro" id="IPR041224">
    <property type="entry name" value="BPA_C"/>
</dbReference>
<dbReference type="InterPro" id="IPR013780">
    <property type="entry name" value="Glyco_hydro_b"/>
</dbReference>
<dbReference type="Proteomes" id="UP000366872">
    <property type="component" value="Unassembled WGS sequence"/>
</dbReference>
<dbReference type="Pfam" id="PF18040">
    <property type="entry name" value="BPA_C"/>
    <property type="match status" value="1"/>
</dbReference>
<protein>
    <submittedName>
        <fullName evidence="3">Beta-porphyranase A</fullName>
    </submittedName>
</protein>
<keyword evidence="4" id="KW-1185">Reference proteome</keyword>
<sequence length="616" mass="68679">MKLNLMIKAIIGIACLSVLSSRGTGPPVTVTVHLLDEQVLGDSSELDRSKFFNVHSSYTGGALTEADLEQLKALHVGFGRAFDGPFSGHQMGTPYPDTETIKARAPGVIARAKADPLFAYRTPRRIVTSEARATFNMEDDPAAMARYASDVLEYNYEDDFRPDFYSPISIPFVAAGRYGEDQAAVRARMTEVIAEIGKEIDRRGLSTQVIGYTSAWPMMHFWDFGHWESRMKMFMDVAGPHIDAIDFLFMDATHTQQAGSRRSGSRVEALMDLVETYGSMKWGKPKPFAISEYGDVSSGWPEGDTYSPARASAELNSYNHFLFSLLGRQDRLLIAVPFITTKSPWYYNNPKNQGQPFSADLWRPDPESMVDGKPTRFLETEKMEFYRLWRDVKGQRVHTGSSDPDISAFAFADGADAFICLNNFEDKQRDVSIQLPDGLPEIKSVELKRMYIPKQQAVLYTNKKVASLPSHLVMQPHETIVLHVTYSAPLVPQRSVKTTIYYSSSYLQPIVADQNISFHINGVNANESSTGTLRIGLAREHDLSKTPRLTINGQPVEFPNDWMGSDQANRKGGFFGAMPVPLPAGLIRTDNEINLTFPDDGGRVSTVVLEVYSAPF</sequence>
<dbReference type="Gene3D" id="3.20.20.80">
    <property type="entry name" value="Glycosidases"/>
    <property type="match status" value="1"/>
</dbReference>
<dbReference type="EMBL" id="CAAHFG010000001">
    <property type="protein sequence ID" value="VGO11903.1"/>
    <property type="molecule type" value="Genomic_DNA"/>
</dbReference>
<dbReference type="InterPro" id="IPR040527">
    <property type="entry name" value="Beta-sand_Porphyrn"/>
</dbReference>
<reference evidence="3 4" key="1">
    <citation type="submission" date="2019-04" db="EMBL/GenBank/DDBJ databases">
        <authorList>
            <person name="Van Vliet M D."/>
        </authorList>
    </citation>
    <scope>NUCLEOTIDE SEQUENCE [LARGE SCALE GENOMIC DNA]</scope>
    <source>
        <strain evidence="3 4">F1</strain>
    </source>
</reference>
<proteinExistence type="predicted"/>
<gene>
    <name evidence="3" type="ORF">PDESU_00451</name>
</gene>
<feature type="domain" description="Beta-porphyranase A C-terminal" evidence="1">
    <location>
        <begin position="518"/>
        <end position="612"/>
    </location>
</feature>
<organism evidence="3 4">
    <name type="scientific">Pontiella desulfatans</name>
    <dbReference type="NCBI Taxonomy" id="2750659"/>
    <lineage>
        <taxon>Bacteria</taxon>
        <taxon>Pseudomonadati</taxon>
        <taxon>Kiritimatiellota</taxon>
        <taxon>Kiritimatiellia</taxon>
        <taxon>Kiritimatiellales</taxon>
        <taxon>Pontiellaceae</taxon>
        <taxon>Pontiella</taxon>
    </lineage>
</organism>